<evidence type="ECO:0000313" key="2">
    <source>
        <dbReference type="EMBL" id="KGE87254.1"/>
    </source>
</evidence>
<dbReference type="OrthoDB" id="1488828at2"/>
<dbReference type="EMBL" id="JPOS01000038">
    <property type="protein sequence ID" value="KGE87254.1"/>
    <property type="molecule type" value="Genomic_DNA"/>
</dbReference>
<dbReference type="RefSeq" id="WP_044222833.1">
    <property type="nucleotide sequence ID" value="NZ_JBKAGJ010000021.1"/>
</dbReference>
<keyword evidence="3" id="KW-1185">Reference proteome</keyword>
<dbReference type="Proteomes" id="UP000029736">
    <property type="component" value="Unassembled WGS sequence"/>
</dbReference>
<gene>
    <name evidence="2" type="ORF">IX84_16555</name>
</gene>
<evidence type="ECO:0000256" key="1">
    <source>
        <dbReference type="SAM" id="MobiDB-lite"/>
    </source>
</evidence>
<dbReference type="AlphaFoldDB" id="A0A098S4I2"/>
<organism evidence="2 3">
    <name type="scientific">Phaeodactylibacter xiamenensis</name>
    <dbReference type="NCBI Taxonomy" id="1524460"/>
    <lineage>
        <taxon>Bacteria</taxon>
        <taxon>Pseudomonadati</taxon>
        <taxon>Bacteroidota</taxon>
        <taxon>Saprospiria</taxon>
        <taxon>Saprospirales</taxon>
        <taxon>Haliscomenobacteraceae</taxon>
        <taxon>Phaeodactylibacter</taxon>
    </lineage>
</organism>
<evidence type="ECO:0000313" key="3">
    <source>
        <dbReference type="Proteomes" id="UP000029736"/>
    </source>
</evidence>
<sequence>MRIWIALLSAFFLLPMAELDAQRIDRYQRRLEEARRESWPPERSYSRISLGYALQRIFKKHCEYCGFTTPENSRRDYVPQDISKFLGRRTLRTDVETADIRGGGLLYYIFQKEDIERSFEEVDFSPNRVFTLSSMENQFVVNPDENFDSYFMHKTCSGYLRAALEAGVNPPYAAFQTALDTDHQRESSVVALSGSFVSPMRFVLEANDYRTTEAMLKLWRFYQENPEFIGNAYYLREFEGVMLKHLTSAEENYRIEMEGGLNLTGPLPARLSTSLGFGKLGSATFSGTDWETIIYTEFDYIRDKWKMFSPLPGPEDIQAYLQSVNPVFQSAQDLPLMIEGIEHKHFLIVEGIPEYMTRNFWTIEQVQSGLYDGQPTINAEPYFDAEGQVGGCRFTITGRPLSANFAGPIDQRPSKLNASYRIRSKEPVGGKYLYFDINEEIQTSSHPIANVADGRFDLTKKDGWEFAFQWKFAIDIEDHYNPVNFDATPYIGNLVVRRSDKTLNVRIVDVEPDASRKRFFVTLETQSTYPLERIDNSAMQNYNLALDIHLESARTAVTSVRPIKGILRFPALREILPPEPETVEATQPENKASEMATGQDTVVPIKSNEINQAQSGLPVPDKQKAGSGQQLEKFKPDEQ</sequence>
<reference evidence="2 3" key="1">
    <citation type="journal article" date="2014" name="Int. J. Syst. Evol. Microbiol.">
        <title>Phaeodactylibacter xiamenensis gen. nov., sp. nov., a member of the family Saprospiraceae isolated from the marine alga Phaeodactylum tricornutum.</title>
        <authorList>
            <person name="Chen Z.Jr."/>
            <person name="Lei X."/>
            <person name="Lai Q."/>
            <person name="Li Y."/>
            <person name="Zhang B."/>
            <person name="Zhang J."/>
            <person name="Zhang H."/>
            <person name="Yang L."/>
            <person name="Zheng W."/>
            <person name="Tian Y."/>
            <person name="Yu Z."/>
            <person name="Xu H.Jr."/>
            <person name="Zheng T."/>
        </authorList>
    </citation>
    <scope>NUCLEOTIDE SEQUENCE [LARGE SCALE GENOMIC DNA]</scope>
    <source>
        <strain evidence="2 3">KD52</strain>
    </source>
</reference>
<feature type="region of interest" description="Disordered" evidence="1">
    <location>
        <begin position="579"/>
        <end position="639"/>
    </location>
</feature>
<comment type="caution">
    <text evidence="2">The sequence shown here is derived from an EMBL/GenBank/DDBJ whole genome shotgun (WGS) entry which is preliminary data.</text>
</comment>
<feature type="compositionally biased region" description="Polar residues" evidence="1">
    <location>
        <begin position="584"/>
        <end position="600"/>
    </location>
</feature>
<accession>A0A098S4I2</accession>
<name>A0A098S4I2_9BACT</name>
<proteinExistence type="predicted"/>
<protein>
    <submittedName>
        <fullName evidence="2">Uncharacterized protein</fullName>
    </submittedName>
</protein>